<evidence type="ECO:0000313" key="2">
    <source>
        <dbReference type="EMBL" id="MPM99953.1"/>
    </source>
</evidence>
<gene>
    <name evidence="2" type="ORF">SDC9_147148</name>
</gene>
<feature type="region of interest" description="Disordered" evidence="1">
    <location>
        <begin position="154"/>
        <end position="178"/>
    </location>
</feature>
<dbReference type="EMBL" id="VSSQ01046007">
    <property type="protein sequence ID" value="MPM99953.1"/>
    <property type="molecule type" value="Genomic_DNA"/>
</dbReference>
<reference evidence="2" key="1">
    <citation type="submission" date="2019-08" db="EMBL/GenBank/DDBJ databases">
        <authorList>
            <person name="Kucharzyk K."/>
            <person name="Murdoch R.W."/>
            <person name="Higgins S."/>
            <person name="Loffler F."/>
        </authorList>
    </citation>
    <scope>NUCLEOTIDE SEQUENCE</scope>
</reference>
<name>A0A645EGR9_9ZZZZ</name>
<evidence type="ECO:0000256" key="1">
    <source>
        <dbReference type="SAM" id="MobiDB-lite"/>
    </source>
</evidence>
<accession>A0A645EGR9</accession>
<feature type="compositionally biased region" description="Polar residues" evidence="1">
    <location>
        <begin position="154"/>
        <end position="167"/>
    </location>
</feature>
<proteinExistence type="predicted"/>
<organism evidence="2">
    <name type="scientific">bioreactor metagenome</name>
    <dbReference type="NCBI Taxonomy" id="1076179"/>
    <lineage>
        <taxon>unclassified sequences</taxon>
        <taxon>metagenomes</taxon>
        <taxon>ecological metagenomes</taxon>
    </lineage>
</organism>
<comment type="caution">
    <text evidence="2">The sequence shown here is derived from an EMBL/GenBank/DDBJ whole genome shotgun (WGS) entry which is preliminary data.</text>
</comment>
<dbReference type="AlphaFoldDB" id="A0A645EGR9"/>
<protein>
    <submittedName>
        <fullName evidence="2">Uncharacterized protein</fullName>
    </submittedName>
</protein>
<sequence length="178" mass="19157">MPIPKHATPANSANNTPNHFCPRPLSKAYIGPPIIEPVLSFTLYLIANKASPYFVAIPKRPVNQHQKIAPGPPKATAVATPTILPVPTVAASAVQRSPKLFTSPLPSFLAVKISFNASGRRITCNICNLIVRKIPVPTSSMRSGGPHTKLSILSKTFTKSMSPSPSKIKNKKEPNHKI</sequence>